<dbReference type="FunFam" id="1.20.1280.50:FF:000008">
    <property type="entry name" value="F-box only protein 6"/>
    <property type="match status" value="1"/>
</dbReference>
<dbReference type="CDD" id="cd22157">
    <property type="entry name" value="F-box_AtFBW1-like"/>
    <property type="match status" value="1"/>
</dbReference>
<dbReference type="InterPro" id="IPR011043">
    <property type="entry name" value="Gal_Oxase/kelch_b-propeller"/>
</dbReference>
<gene>
    <name evidence="3" type="primary">FBX6</name>
    <name evidence="3" type="ORF">QJS10_CPB22g00511</name>
</gene>
<dbReference type="InterPro" id="IPR015915">
    <property type="entry name" value="Kelch-typ_b-propeller"/>
</dbReference>
<evidence type="ECO:0000313" key="3">
    <source>
        <dbReference type="EMBL" id="KAK1282600.1"/>
    </source>
</evidence>
<keyword evidence="1" id="KW-0677">Repeat</keyword>
<protein>
    <submittedName>
        <fullName evidence="3">F-box only protein 6</fullName>
    </submittedName>
</protein>
<dbReference type="Gene3D" id="1.20.1280.50">
    <property type="match status" value="1"/>
</dbReference>
<accession>A0AAV9C179</accession>
<feature type="domain" description="F-box" evidence="2">
    <location>
        <begin position="93"/>
        <end position="142"/>
    </location>
</feature>
<dbReference type="PROSITE" id="PS50181">
    <property type="entry name" value="FBOX"/>
    <property type="match status" value="1"/>
</dbReference>
<dbReference type="InterPro" id="IPR050796">
    <property type="entry name" value="SCF_F-box_component"/>
</dbReference>
<dbReference type="FunFam" id="2.120.10.80:FF:000059">
    <property type="entry name" value="F-box only protein 6"/>
    <property type="match status" value="1"/>
</dbReference>
<dbReference type="AlphaFoldDB" id="A0AAV9C179"/>
<reference evidence="3" key="2">
    <citation type="submission" date="2023-06" db="EMBL/GenBank/DDBJ databases">
        <authorList>
            <person name="Ma L."/>
            <person name="Liu K.-W."/>
            <person name="Li Z."/>
            <person name="Hsiao Y.-Y."/>
            <person name="Qi Y."/>
            <person name="Fu T."/>
            <person name="Tang G."/>
            <person name="Zhang D."/>
            <person name="Sun W.-H."/>
            <person name="Liu D.-K."/>
            <person name="Li Y."/>
            <person name="Chen G.-Z."/>
            <person name="Liu X.-D."/>
            <person name="Liao X.-Y."/>
            <person name="Jiang Y.-T."/>
            <person name="Yu X."/>
            <person name="Hao Y."/>
            <person name="Huang J."/>
            <person name="Zhao X.-W."/>
            <person name="Ke S."/>
            <person name="Chen Y.-Y."/>
            <person name="Wu W.-L."/>
            <person name="Hsu J.-L."/>
            <person name="Lin Y.-F."/>
            <person name="Huang M.-D."/>
            <person name="Li C.-Y."/>
            <person name="Huang L."/>
            <person name="Wang Z.-W."/>
            <person name="Zhao X."/>
            <person name="Zhong W.-Y."/>
            <person name="Peng D.-H."/>
            <person name="Ahmad S."/>
            <person name="Lan S."/>
            <person name="Zhang J.-S."/>
            <person name="Tsai W.-C."/>
            <person name="Van De Peer Y."/>
            <person name="Liu Z.-J."/>
        </authorList>
    </citation>
    <scope>NUCLEOTIDE SEQUENCE</scope>
    <source>
        <strain evidence="3">CP</strain>
        <tissue evidence="3">Leaves</tissue>
    </source>
</reference>
<dbReference type="PANTHER" id="PTHR31672:SF12">
    <property type="entry name" value="F-BOX DOMAIN-CONTAINING PROTEIN"/>
    <property type="match status" value="1"/>
</dbReference>
<evidence type="ECO:0000259" key="2">
    <source>
        <dbReference type="PROSITE" id="PS50181"/>
    </source>
</evidence>
<dbReference type="Gene3D" id="2.120.10.80">
    <property type="entry name" value="Kelch-type beta propeller"/>
    <property type="match status" value="2"/>
</dbReference>
<comment type="caution">
    <text evidence="3">The sequence shown here is derived from an EMBL/GenBank/DDBJ whole genome shotgun (WGS) entry which is preliminary data.</text>
</comment>
<name>A0AAV9C179_ACOCL</name>
<evidence type="ECO:0000256" key="1">
    <source>
        <dbReference type="ARBA" id="ARBA00022737"/>
    </source>
</evidence>
<dbReference type="SUPFAM" id="SSF50965">
    <property type="entry name" value="Galactose oxidase, central domain"/>
    <property type="match status" value="1"/>
</dbReference>
<reference evidence="3" key="1">
    <citation type="journal article" date="2023" name="Nat. Commun.">
        <title>Diploid and tetraploid genomes of Acorus and the evolution of monocots.</title>
        <authorList>
            <person name="Ma L."/>
            <person name="Liu K.W."/>
            <person name="Li Z."/>
            <person name="Hsiao Y.Y."/>
            <person name="Qi Y."/>
            <person name="Fu T."/>
            <person name="Tang G.D."/>
            <person name="Zhang D."/>
            <person name="Sun W.H."/>
            <person name="Liu D.K."/>
            <person name="Li Y."/>
            <person name="Chen G.Z."/>
            <person name="Liu X.D."/>
            <person name="Liao X.Y."/>
            <person name="Jiang Y.T."/>
            <person name="Yu X."/>
            <person name="Hao Y."/>
            <person name="Huang J."/>
            <person name="Zhao X.W."/>
            <person name="Ke S."/>
            <person name="Chen Y.Y."/>
            <person name="Wu W.L."/>
            <person name="Hsu J.L."/>
            <person name="Lin Y.F."/>
            <person name="Huang M.D."/>
            <person name="Li C.Y."/>
            <person name="Huang L."/>
            <person name="Wang Z.W."/>
            <person name="Zhao X."/>
            <person name="Zhong W.Y."/>
            <person name="Peng D.H."/>
            <person name="Ahmad S."/>
            <person name="Lan S."/>
            <person name="Zhang J.S."/>
            <person name="Tsai W.C."/>
            <person name="Van de Peer Y."/>
            <person name="Liu Z.J."/>
        </authorList>
    </citation>
    <scope>NUCLEOTIDE SEQUENCE</scope>
    <source>
        <strain evidence="3">CP</strain>
    </source>
</reference>
<dbReference type="PANTHER" id="PTHR31672">
    <property type="entry name" value="BNACNNG10540D PROTEIN"/>
    <property type="match status" value="1"/>
</dbReference>
<dbReference type="InterPro" id="IPR036047">
    <property type="entry name" value="F-box-like_dom_sf"/>
</dbReference>
<evidence type="ECO:0000313" key="4">
    <source>
        <dbReference type="Proteomes" id="UP001180020"/>
    </source>
</evidence>
<sequence>MEGLAMLRQFIAQFQDFWELYGTLPYHQQQSWCLLGLDNTSIEDDLSIVETGRKHTAFKMIEANRSPPIKRPRRETNHKTKSCIICSTKAMEPHIWKDLPEDLFEAVIAKLPIATIFRFRLVCQKWNSVLISRSFSQHFVEAQQVLYPWFYIIDHENEGNNGVMYNPSLKKWHHPHMPPLLQKMIVLPVTSAGGLICFLDMGNRNFSVFNPLTNSFKSLPARPVYVWSRVAVGMVTVNDGYKILWLGCNGDHEIYDSTENRWTRPGNIPPTVKLPLSLNFRSQPVPIESKLCFMRSDPDGILTYDMVSGAWKQFVIPLPRHLSDYALAESGGRLMLVGLLTKNAATCVGVWELQRMSLLWKEVDRMPNIWCLEFYGKHVRMSCLGNQGRLILLSLRSSQTNRLVTYDVSKKEWRKVATGRVAPFGARQWVVWGTAFNPCPAAVA</sequence>
<dbReference type="SMART" id="SM00256">
    <property type="entry name" value="FBOX"/>
    <property type="match status" value="1"/>
</dbReference>
<dbReference type="Proteomes" id="UP001180020">
    <property type="component" value="Unassembled WGS sequence"/>
</dbReference>
<keyword evidence="4" id="KW-1185">Reference proteome</keyword>
<dbReference type="InterPro" id="IPR056592">
    <property type="entry name" value="Beta-prop_At3g26010-like"/>
</dbReference>
<dbReference type="InterPro" id="IPR001810">
    <property type="entry name" value="F-box_dom"/>
</dbReference>
<proteinExistence type="predicted"/>
<dbReference type="EMBL" id="JAUJYO010000022">
    <property type="protein sequence ID" value="KAK1282600.1"/>
    <property type="molecule type" value="Genomic_DNA"/>
</dbReference>
<dbReference type="Pfam" id="PF00646">
    <property type="entry name" value="F-box"/>
    <property type="match status" value="1"/>
</dbReference>
<dbReference type="Pfam" id="PF24750">
    <property type="entry name" value="b-prop_At3g26010-like"/>
    <property type="match status" value="1"/>
</dbReference>
<dbReference type="SUPFAM" id="SSF81383">
    <property type="entry name" value="F-box domain"/>
    <property type="match status" value="1"/>
</dbReference>
<organism evidence="3 4">
    <name type="scientific">Acorus calamus</name>
    <name type="common">Sweet flag</name>
    <dbReference type="NCBI Taxonomy" id="4465"/>
    <lineage>
        <taxon>Eukaryota</taxon>
        <taxon>Viridiplantae</taxon>
        <taxon>Streptophyta</taxon>
        <taxon>Embryophyta</taxon>
        <taxon>Tracheophyta</taxon>
        <taxon>Spermatophyta</taxon>
        <taxon>Magnoliopsida</taxon>
        <taxon>Liliopsida</taxon>
        <taxon>Acoraceae</taxon>
        <taxon>Acorus</taxon>
    </lineage>
</organism>